<dbReference type="Gene3D" id="1.10.10.10">
    <property type="entry name" value="Winged helix-like DNA-binding domain superfamily/Winged helix DNA-binding domain"/>
    <property type="match status" value="1"/>
</dbReference>
<dbReference type="RefSeq" id="WP_040108909.1">
    <property type="nucleotide sequence ID" value="NZ_CP082943.1"/>
</dbReference>
<dbReference type="AlphaFoldDB" id="A0A7X5PAH9"/>
<evidence type="ECO:0000259" key="11">
    <source>
        <dbReference type="PROSITE" id="PS51755"/>
    </source>
</evidence>
<keyword evidence="2 8" id="KW-0597">Phosphoprotein</keyword>
<dbReference type="Proteomes" id="UP000486601">
    <property type="component" value="Unassembled WGS sequence"/>
</dbReference>
<evidence type="ECO:0000256" key="7">
    <source>
        <dbReference type="ARBA" id="ARBA00024867"/>
    </source>
</evidence>
<comment type="function">
    <text evidence="7">May play the central regulatory role in sporulation. It may be an element of the effector pathway responsible for the activation of sporulation genes in response to nutritional stress. Spo0A may act in concert with spo0H (a sigma factor) to control the expression of some genes that are critical to the sporulation process.</text>
</comment>
<evidence type="ECO:0000259" key="10">
    <source>
        <dbReference type="PROSITE" id="PS50110"/>
    </source>
</evidence>
<dbReference type="PANTHER" id="PTHR48111">
    <property type="entry name" value="REGULATOR OF RPOS"/>
    <property type="match status" value="1"/>
</dbReference>
<evidence type="ECO:0000256" key="6">
    <source>
        <dbReference type="ARBA" id="ARBA00023163"/>
    </source>
</evidence>
<dbReference type="PROSITE" id="PS51755">
    <property type="entry name" value="OMPR_PHOB"/>
    <property type="match status" value="1"/>
</dbReference>
<name>A0A7X5PAH9_CLOSG</name>
<organism evidence="12 13">
    <name type="scientific">Clostridium sporogenes</name>
    <dbReference type="NCBI Taxonomy" id="1509"/>
    <lineage>
        <taxon>Bacteria</taxon>
        <taxon>Bacillati</taxon>
        <taxon>Bacillota</taxon>
        <taxon>Clostridia</taxon>
        <taxon>Eubacteriales</taxon>
        <taxon>Clostridiaceae</taxon>
        <taxon>Clostridium</taxon>
    </lineage>
</organism>
<dbReference type="GO" id="GO:0000156">
    <property type="term" value="F:phosphorelay response regulator activity"/>
    <property type="evidence" value="ECO:0007669"/>
    <property type="project" value="TreeGrafter"/>
</dbReference>
<evidence type="ECO:0000256" key="2">
    <source>
        <dbReference type="ARBA" id="ARBA00022553"/>
    </source>
</evidence>
<keyword evidence="3" id="KW-0902">Two-component regulatory system</keyword>
<reference evidence="12 13" key="1">
    <citation type="submission" date="2019-04" db="EMBL/GenBank/DDBJ databases">
        <title>Genome sequencing of Clostridium botulinum Groups I-IV and Clostridium butyricum.</title>
        <authorList>
            <person name="Brunt J."/>
            <person name="Van Vliet A.H.M."/>
            <person name="Stringer S.C."/>
            <person name="Carter A.T."/>
            <person name="Peck M.W."/>
        </authorList>
    </citation>
    <scope>NUCLEOTIDE SEQUENCE [LARGE SCALE GENOMIC DNA]</scope>
    <source>
        <strain evidence="12 13">IFR 18/108</strain>
    </source>
</reference>
<evidence type="ECO:0000313" key="12">
    <source>
        <dbReference type="EMBL" id="NFR62400.1"/>
    </source>
</evidence>
<accession>A0A7X5PAH9</accession>
<keyword evidence="6" id="KW-0804">Transcription</keyword>
<dbReference type="FunFam" id="3.40.50.2300:FF:000001">
    <property type="entry name" value="DNA-binding response regulator PhoB"/>
    <property type="match status" value="1"/>
</dbReference>
<dbReference type="PANTHER" id="PTHR48111:SF73">
    <property type="entry name" value="ALKALINE PHOSPHATASE SYNTHESIS TRANSCRIPTIONAL REGULATORY PROTEIN PHOP"/>
    <property type="match status" value="1"/>
</dbReference>
<proteinExistence type="predicted"/>
<comment type="caution">
    <text evidence="12">The sequence shown here is derived from an EMBL/GenBank/DDBJ whole genome shotgun (WGS) entry which is preliminary data.</text>
</comment>
<feature type="DNA-binding region" description="OmpR/PhoB-type" evidence="9">
    <location>
        <begin position="131"/>
        <end position="230"/>
    </location>
</feature>
<feature type="domain" description="Response regulatory" evidence="10">
    <location>
        <begin position="4"/>
        <end position="122"/>
    </location>
</feature>
<dbReference type="GO" id="GO:0000976">
    <property type="term" value="F:transcription cis-regulatory region binding"/>
    <property type="evidence" value="ECO:0007669"/>
    <property type="project" value="TreeGrafter"/>
</dbReference>
<dbReference type="SMART" id="SM00448">
    <property type="entry name" value="REC"/>
    <property type="match status" value="1"/>
</dbReference>
<evidence type="ECO:0000256" key="8">
    <source>
        <dbReference type="PROSITE-ProRule" id="PRU00169"/>
    </source>
</evidence>
<evidence type="ECO:0000256" key="9">
    <source>
        <dbReference type="PROSITE-ProRule" id="PRU01091"/>
    </source>
</evidence>
<evidence type="ECO:0000256" key="3">
    <source>
        <dbReference type="ARBA" id="ARBA00023012"/>
    </source>
</evidence>
<dbReference type="GO" id="GO:0005829">
    <property type="term" value="C:cytosol"/>
    <property type="evidence" value="ECO:0007669"/>
    <property type="project" value="TreeGrafter"/>
</dbReference>
<dbReference type="InterPro" id="IPR001789">
    <property type="entry name" value="Sig_transdc_resp-reg_receiver"/>
</dbReference>
<dbReference type="Pfam" id="PF00072">
    <property type="entry name" value="Response_reg"/>
    <property type="match status" value="1"/>
</dbReference>
<feature type="modified residue" description="4-aspartylphosphate" evidence="8">
    <location>
        <position position="58"/>
    </location>
</feature>
<evidence type="ECO:0000256" key="4">
    <source>
        <dbReference type="ARBA" id="ARBA00023015"/>
    </source>
</evidence>
<dbReference type="InterPro" id="IPR001867">
    <property type="entry name" value="OmpR/PhoB-type_DNA-bd"/>
</dbReference>
<keyword evidence="4" id="KW-0805">Transcription regulation</keyword>
<dbReference type="InterPro" id="IPR039420">
    <property type="entry name" value="WalR-like"/>
</dbReference>
<dbReference type="GO" id="GO:0006355">
    <property type="term" value="P:regulation of DNA-templated transcription"/>
    <property type="evidence" value="ECO:0007669"/>
    <property type="project" value="InterPro"/>
</dbReference>
<gene>
    <name evidence="12" type="ORF">FDF70_13120</name>
</gene>
<dbReference type="Gene3D" id="3.40.50.2300">
    <property type="match status" value="1"/>
</dbReference>
<dbReference type="CDD" id="cd17574">
    <property type="entry name" value="REC_OmpR"/>
    <property type="match status" value="1"/>
</dbReference>
<protein>
    <recommendedName>
        <fullName evidence="1">Stage 0 sporulation protein A homolog</fullName>
    </recommendedName>
</protein>
<dbReference type="EMBL" id="SXCS01000007">
    <property type="protein sequence ID" value="NFR62400.1"/>
    <property type="molecule type" value="Genomic_DNA"/>
</dbReference>
<evidence type="ECO:0000256" key="5">
    <source>
        <dbReference type="ARBA" id="ARBA00023125"/>
    </source>
</evidence>
<evidence type="ECO:0000313" key="13">
    <source>
        <dbReference type="Proteomes" id="UP000486601"/>
    </source>
</evidence>
<sequence length="230" mass="26378">MKETILVIDDEVKIIEVKIIEVIKLYLENEGYTVIQATSGIEALKKQSEFNPDLLILDLMLPDISGENVCERIRRESEVPIIMLTAKSSEDSILNGYSIGSDDYITKPFSPKQLVAKVNAVLKRVKGNQCKNLIFNNELIIDIVNKKVEYNNKEIILTASEYKILSILAKNPNKIFSREELMDYISRNNTCIYDRIIDSHIKNIRAKLDQDSKNPTYIKTIRGMGYRFNV</sequence>
<dbReference type="InterPro" id="IPR011006">
    <property type="entry name" value="CheY-like_superfamily"/>
</dbReference>
<feature type="domain" description="OmpR/PhoB-type" evidence="11">
    <location>
        <begin position="131"/>
        <end position="230"/>
    </location>
</feature>
<evidence type="ECO:0000256" key="1">
    <source>
        <dbReference type="ARBA" id="ARBA00018672"/>
    </source>
</evidence>
<dbReference type="SUPFAM" id="SSF52172">
    <property type="entry name" value="CheY-like"/>
    <property type="match status" value="1"/>
</dbReference>
<keyword evidence="5 9" id="KW-0238">DNA-binding</keyword>
<dbReference type="CDD" id="cd00383">
    <property type="entry name" value="trans_reg_C"/>
    <property type="match status" value="1"/>
</dbReference>
<dbReference type="GO" id="GO:0032993">
    <property type="term" value="C:protein-DNA complex"/>
    <property type="evidence" value="ECO:0007669"/>
    <property type="project" value="TreeGrafter"/>
</dbReference>
<dbReference type="SMART" id="SM00862">
    <property type="entry name" value="Trans_reg_C"/>
    <property type="match status" value="1"/>
</dbReference>
<dbReference type="InterPro" id="IPR036388">
    <property type="entry name" value="WH-like_DNA-bd_sf"/>
</dbReference>
<dbReference type="Pfam" id="PF00486">
    <property type="entry name" value="Trans_reg_C"/>
    <property type="match status" value="1"/>
</dbReference>
<dbReference type="PROSITE" id="PS50110">
    <property type="entry name" value="RESPONSE_REGULATORY"/>
    <property type="match status" value="1"/>
</dbReference>